<dbReference type="Pfam" id="PF21205">
    <property type="entry name" value="Rep3_C"/>
    <property type="match status" value="1"/>
</dbReference>
<protein>
    <submittedName>
        <fullName evidence="3">Initiator Replication protein</fullName>
    </submittedName>
</protein>
<dbReference type="InterPro" id="IPR036390">
    <property type="entry name" value="WH_DNA-bd_sf"/>
</dbReference>
<name>A0A1H3NYL2_9BACT</name>
<proteinExistence type="inferred from homology"/>
<keyword evidence="4" id="KW-1185">Reference proteome</keyword>
<accession>A0A1H3NYL2</accession>
<feature type="domain" description="Initiator Rep protein WH1" evidence="2">
    <location>
        <begin position="1"/>
        <end position="127"/>
    </location>
</feature>
<dbReference type="Pfam" id="PF01051">
    <property type="entry name" value="Rep3_N"/>
    <property type="match status" value="1"/>
</dbReference>
<evidence type="ECO:0000259" key="2">
    <source>
        <dbReference type="Pfam" id="PF01051"/>
    </source>
</evidence>
<dbReference type="Proteomes" id="UP000199249">
    <property type="component" value="Unassembled WGS sequence"/>
</dbReference>
<dbReference type="AlphaFoldDB" id="A0A1H3NYL2"/>
<dbReference type="InterPro" id="IPR000525">
    <property type="entry name" value="Initiator_Rep_WH1"/>
</dbReference>
<sequence length="297" mass="34281">MTSLEMDIMFALLSRLNKNDKPGTMYRLRVHELEQLTGREWNYSRLGPAVEALVGRSYHIDEGEGSWLKVGMLASAEYINHHGVIELEISEKLRPYLIDLKSNFTSFQLQAVLNLTSKYAKRIYELVSQWKDIGETKIYSFDNFKYMLSLKDPAGKEAEQYTQISHLRKNVLDIAVKQINEHTEFTISYKLGKVGRSYQNIRFYVVKQEPEQLPIPFELSPDDARMLRARNNLEDLEIIDPTLVKHILSTEKLLEKLFAFVYKVKTGKIKATSNPGGLFLKMHGLAGQKKHVSQPER</sequence>
<comment type="similarity">
    <text evidence="1">Belongs to the initiator RepB protein family.</text>
</comment>
<dbReference type="EMBL" id="FNOV01000020">
    <property type="protein sequence ID" value="SDY93986.1"/>
    <property type="molecule type" value="Genomic_DNA"/>
</dbReference>
<evidence type="ECO:0000256" key="1">
    <source>
        <dbReference type="ARBA" id="ARBA00038283"/>
    </source>
</evidence>
<dbReference type="GO" id="GO:0006270">
    <property type="term" value="P:DNA replication initiation"/>
    <property type="evidence" value="ECO:0007669"/>
    <property type="project" value="InterPro"/>
</dbReference>
<organism evidence="3 4">
    <name type="scientific">Hymenobacter psychrophilus</name>
    <dbReference type="NCBI Taxonomy" id="651662"/>
    <lineage>
        <taxon>Bacteria</taxon>
        <taxon>Pseudomonadati</taxon>
        <taxon>Bacteroidota</taxon>
        <taxon>Cytophagia</taxon>
        <taxon>Cytophagales</taxon>
        <taxon>Hymenobacteraceae</taxon>
        <taxon>Hymenobacter</taxon>
    </lineage>
</organism>
<dbReference type="InterPro" id="IPR036388">
    <property type="entry name" value="WH-like_DNA-bd_sf"/>
</dbReference>
<dbReference type="SUPFAM" id="SSF46785">
    <property type="entry name" value="Winged helix' DNA-binding domain"/>
    <property type="match status" value="2"/>
</dbReference>
<evidence type="ECO:0000313" key="3">
    <source>
        <dbReference type="EMBL" id="SDY93986.1"/>
    </source>
</evidence>
<gene>
    <name evidence="3" type="ORF">SAMN04488069_12010</name>
</gene>
<dbReference type="Gene3D" id="1.10.10.10">
    <property type="entry name" value="Winged helix-like DNA-binding domain superfamily/Winged helix DNA-binding domain"/>
    <property type="match status" value="2"/>
</dbReference>
<reference evidence="4" key="1">
    <citation type="submission" date="2016-10" db="EMBL/GenBank/DDBJ databases">
        <authorList>
            <person name="Varghese N."/>
            <person name="Submissions S."/>
        </authorList>
    </citation>
    <scope>NUCLEOTIDE SEQUENCE [LARGE SCALE GENOMIC DNA]</scope>
    <source>
        <strain evidence="4">CGMCC 1.8975</strain>
    </source>
</reference>
<evidence type="ECO:0000313" key="4">
    <source>
        <dbReference type="Proteomes" id="UP000199249"/>
    </source>
</evidence>
<dbReference type="STRING" id="651662.SAMN04488069_12010"/>
<dbReference type="GO" id="GO:0003887">
    <property type="term" value="F:DNA-directed DNA polymerase activity"/>
    <property type="evidence" value="ECO:0007669"/>
    <property type="project" value="InterPro"/>
</dbReference>